<dbReference type="InterPro" id="IPR022496">
    <property type="entry name" value="T6A_TsaB"/>
</dbReference>
<proteinExistence type="predicted"/>
<accession>A0A412PGA7</accession>
<sequence>MITLCMDTSHIYLSLALIRDDEIVGEVQEECWKHQSEEIFPKLEEMLSKLSLKSDDIDQIVITKGPGSYTGVRIAMTIAKVFCSMTNKPLYTLPTMLLYAGMEDCRVVLDARGKRVYTCAYKNGKAVEEERVEYIADLENTVRDEKIIGDGQLFEKETYYPNMAKNFLLLKNEWQKAENVHLVVPEYLKSSDAYSIHK</sequence>
<dbReference type="Proteomes" id="UP000284731">
    <property type="component" value="Unassembled WGS sequence"/>
</dbReference>
<dbReference type="RefSeq" id="WP_118764924.1">
    <property type="nucleotide sequence ID" value="NZ_CABJCF010000002.1"/>
</dbReference>
<dbReference type="NCBIfam" id="TIGR03725">
    <property type="entry name" value="T6A_YeaZ"/>
    <property type="match status" value="1"/>
</dbReference>
<gene>
    <name evidence="2" type="primary">tsaB</name>
    <name evidence="2" type="ORF">DWX20_06750</name>
</gene>
<dbReference type="Gene3D" id="3.30.420.40">
    <property type="match status" value="1"/>
</dbReference>
<dbReference type="GO" id="GO:0016740">
    <property type="term" value="F:transferase activity"/>
    <property type="evidence" value="ECO:0007669"/>
    <property type="project" value="UniProtKB-KW"/>
</dbReference>
<dbReference type="Gene3D" id="3.30.420.200">
    <property type="match status" value="1"/>
</dbReference>
<dbReference type="InterPro" id="IPR000905">
    <property type="entry name" value="Gcp-like_dom"/>
</dbReference>
<evidence type="ECO:0000259" key="1">
    <source>
        <dbReference type="Pfam" id="PF00814"/>
    </source>
</evidence>
<dbReference type="InterPro" id="IPR043129">
    <property type="entry name" value="ATPase_NBD"/>
</dbReference>
<dbReference type="SUPFAM" id="SSF53067">
    <property type="entry name" value="Actin-like ATPase domain"/>
    <property type="match status" value="1"/>
</dbReference>
<name>A0A412PGA7_9FIRM</name>
<reference evidence="2 3" key="1">
    <citation type="submission" date="2018-08" db="EMBL/GenBank/DDBJ databases">
        <title>A genome reference for cultivated species of the human gut microbiota.</title>
        <authorList>
            <person name="Zou Y."/>
            <person name="Xue W."/>
            <person name="Luo G."/>
        </authorList>
    </citation>
    <scope>NUCLEOTIDE SEQUENCE [LARGE SCALE GENOMIC DNA]</scope>
    <source>
        <strain evidence="2 3">AF18-46</strain>
    </source>
</reference>
<dbReference type="Pfam" id="PF00814">
    <property type="entry name" value="TsaD"/>
    <property type="match status" value="1"/>
</dbReference>
<organism evidence="2 3">
    <name type="scientific">Solobacterium moorei</name>
    <dbReference type="NCBI Taxonomy" id="102148"/>
    <lineage>
        <taxon>Bacteria</taxon>
        <taxon>Bacillati</taxon>
        <taxon>Bacillota</taxon>
        <taxon>Erysipelotrichia</taxon>
        <taxon>Erysipelotrichales</taxon>
        <taxon>Erysipelotrichaceae</taxon>
        <taxon>Solobacterium</taxon>
    </lineage>
</organism>
<dbReference type="EMBL" id="QRWX01000002">
    <property type="protein sequence ID" value="RGT56484.1"/>
    <property type="molecule type" value="Genomic_DNA"/>
</dbReference>
<feature type="domain" description="Gcp-like" evidence="1">
    <location>
        <begin position="29"/>
        <end position="139"/>
    </location>
</feature>
<evidence type="ECO:0000313" key="2">
    <source>
        <dbReference type="EMBL" id="RGT56484.1"/>
    </source>
</evidence>
<comment type="caution">
    <text evidence="2">The sequence shown here is derived from an EMBL/GenBank/DDBJ whole genome shotgun (WGS) entry which is preliminary data.</text>
</comment>
<evidence type="ECO:0000313" key="3">
    <source>
        <dbReference type="Proteomes" id="UP000284731"/>
    </source>
</evidence>
<dbReference type="GO" id="GO:0002949">
    <property type="term" value="P:tRNA threonylcarbamoyladenosine modification"/>
    <property type="evidence" value="ECO:0007669"/>
    <property type="project" value="InterPro"/>
</dbReference>
<keyword evidence="2" id="KW-0808">Transferase</keyword>
<dbReference type="AlphaFoldDB" id="A0A412PGA7"/>
<protein>
    <submittedName>
        <fullName evidence="2">tRNA (Adenosine(37)-N6)-threonylcarbamoyltransferase complex dimerization subunit type 1 TsaB</fullName>
    </submittedName>
</protein>